<protein>
    <recommendedName>
        <fullName evidence="3">Class I SAM-dependent methyltransferase</fullName>
    </recommendedName>
</protein>
<evidence type="ECO:0000313" key="1">
    <source>
        <dbReference type="EMBL" id="MYM92374.1"/>
    </source>
</evidence>
<dbReference type="SUPFAM" id="SSF53335">
    <property type="entry name" value="S-adenosyl-L-methionine-dependent methyltransferases"/>
    <property type="match status" value="1"/>
</dbReference>
<sequence>MQELYIERESAFLALPDTPKRVLGCYWSPSHAFLQELATQLAGKRVLEIFAGHGYLAAWLATFGVSVRPTTALSNAEDRHSLGFYHHVEDLGAVDAVKRYGAQADILLVCWPSVTNEVLRAAYHWGQDKPIVYIGEWTDRSKNQLAGCASDMFFDMVAQKKVLQSYRGNSYEVAAVCQLDPEGAGKRIDMRQFAPAPF</sequence>
<reference evidence="1" key="1">
    <citation type="submission" date="2019-12" db="EMBL/GenBank/DDBJ databases">
        <title>Novel species isolated from a subtropical stream in China.</title>
        <authorList>
            <person name="Lu H."/>
        </authorList>
    </citation>
    <scope>NUCLEOTIDE SEQUENCE [LARGE SCALE GENOMIC DNA]</scope>
    <source>
        <strain evidence="1">FT81W</strain>
    </source>
</reference>
<dbReference type="InterPro" id="IPR029063">
    <property type="entry name" value="SAM-dependent_MTases_sf"/>
</dbReference>
<comment type="caution">
    <text evidence="1">The sequence shown here is derived from an EMBL/GenBank/DDBJ whole genome shotgun (WGS) entry which is preliminary data.</text>
</comment>
<name>A0A845GDM2_9BURK</name>
<evidence type="ECO:0000313" key="2">
    <source>
        <dbReference type="Proteomes" id="UP000447355"/>
    </source>
</evidence>
<dbReference type="AlphaFoldDB" id="A0A845GDM2"/>
<proteinExistence type="predicted"/>
<dbReference type="RefSeq" id="WP_161081646.1">
    <property type="nucleotide sequence ID" value="NZ_WWCX01000001.1"/>
</dbReference>
<dbReference type="EMBL" id="WWCX01000001">
    <property type="protein sequence ID" value="MYM92374.1"/>
    <property type="molecule type" value="Genomic_DNA"/>
</dbReference>
<evidence type="ECO:0008006" key="3">
    <source>
        <dbReference type="Google" id="ProtNLM"/>
    </source>
</evidence>
<gene>
    <name evidence="1" type="ORF">GTP90_00700</name>
</gene>
<accession>A0A845GDM2</accession>
<dbReference type="Proteomes" id="UP000447355">
    <property type="component" value="Unassembled WGS sequence"/>
</dbReference>
<organism evidence="1 2">
    <name type="scientific">Duganella vulcania</name>
    <dbReference type="NCBI Taxonomy" id="2692166"/>
    <lineage>
        <taxon>Bacteria</taxon>
        <taxon>Pseudomonadati</taxon>
        <taxon>Pseudomonadota</taxon>
        <taxon>Betaproteobacteria</taxon>
        <taxon>Burkholderiales</taxon>
        <taxon>Oxalobacteraceae</taxon>
        <taxon>Telluria group</taxon>
        <taxon>Duganella</taxon>
    </lineage>
</organism>